<dbReference type="RefSeq" id="WP_105191130.1">
    <property type="nucleotide sequence ID" value="NZ_PTQZ01000015.1"/>
</dbReference>
<evidence type="ECO:0000256" key="7">
    <source>
        <dbReference type="ARBA" id="ARBA00049244"/>
    </source>
</evidence>
<comment type="catalytic activity">
    <reaction evidence="7">
        <text>DNA(n) + a 2'-deoxyribonucleoside 5'-triphosphate = DNA(n+1) + diphosphate</text>
        <dbReference type="Rhea" id="RHEA:22508"/>
        <dbReference type="Rhea" id="RHEA-COMP:17339"/>
        <dbReference type="Rhea" id="RHEA-COMP:17340"/>
        <dbReference type="ChEBI" id="CHEBI:33019"/>
        <dbReference type="ChEBI" id="CHEBI:61560"/>
        <dbReference type="ChEBI" id="CHEBI:173112"/>
        <dbReference type="EC" id="2.7.7.7"/>
    </reaction>
</comment>
<sequence length="347" mass="37578">MTTALRPYPWQQGLWDSLCRLAQDRRLPHALLLAAPEGMGKQRFARAFSAWRLCQQPVADQASGREGACGECRSCQLLAAGSHPDLLWVSPETDGEKVSKVIKIEQARAVVDFANQAAQLQGYRIVVLDPAHALNTASANALLKTLEEPGRDSLFLLLTDQPAALLATIRSRCQLLPLSVPAPEVALDWLRGELADAASAAILLGLARGAPLAAAQLADSAWFKARSELLADLTAVAAGELAPLTAAGRWQKMDAGEQVTAWQSLLDDATQLAMAPDELPRHHDLRAGLERLTATLAAQTLLEALWQAVEARRLLDTNVQPQSILETLWLHWGRETRKRPAGGHHAG</sequence>
<dbReference type="GO" id="GO:0003887">
    <property type="term" value="F:DNA-directed DNA polymerase activity"/>
    <property type="evidence" value="ECO:0007669"/>
    <property type="project" value="UniProtKB-KW"/>
</dbReference>
<comment type="caution">
    <text evidence="9">The sequence shown here is derived from an EMBL/GenBank/DDBJ whole genome shotgun (WGS) entry which is preliminary data.</text>
</comment>
<dbReference type="GO" id="GO:0009360">
    <property type="term" value="C:DNA polymerase III complex"/>
    <property type="evidence" value="ECO:0007669"/>
    <property type="project" value="InterPro"/>
</dbReference>
<proteinExistence type="predicted"/>
<organism evidence="9 10">
    <name type="scientific">Amnimonas aquatica</name>
    <dbReference type="NCBI Taxonomy" id="2094561"/>
    <lineage>
        <taxon>Bacteria</taxon>
        <taxon>Pseudomonadati</taxon>
        <taxon>Pseudomonadota</taxon>
        <taxon>Gammaproteobacteria</taxon>
        <taxon>Moraxellales</taxon>
        <taxon>Moraxellaceae</taxon>
        <taxon>Amnimonas</taxon>
    </lineage>
</organism>
<dbReference type="EMBL" id="PTQZ01000015">
    <property type="protein sequence ID" value="PQA50901.1"/>
    <property type="molecule type" value="Genomic_DNA"/>
</dbReference>
<evidence type="ECO:0000313" key="10">
    <source>
        <dbReference type="Proteomes" id="UP000243900"/>
    </source>
</evidence>
<protein>
    <recommendedName>
        <fullName evidence="2">DNA polymerase III subunit delta'</fullName>
        <ecNumber evidence="1">2.7.7.7</ecNumber>
    </recommendedName>
</protein>
<reference evidence="10" key="1">
    <citation type="submission" date="2018-02" db="EMBL/GenBank/DDBJ databases">
        <title>Genome sequencing of Solimonas sp. HR-BB.</title>
        <authorList>
            <person name="Lee Y."/>
            <person name="Jeon C.O."/>
        </authorList>
    </citation>
    <scope>NUCLEOTIDE SEQUENCE [LARGE SCALE GENOMIC DNA]</scope>
    <source>
        <strain evidence="10">HR-E</strain>
    </source>
</reference>
<dbReference type="InterPro" id="IPR015199">
    <property type="entry name" value="DNA_pol_III_delta_C"/>
</dbReference>
<dbReference type="EC" id="2.7.7.7" evidence="1"/>
<dbReference type="NCBIfam" id="TIGR00678">
    <property type="entry name" value="holB"/>
    <property type="match status" value="1"/>
</dbReference>
<evidence type="ECO:0000313" key="9">
    <source>
        <dbReference type="EMBL" id="PQA50901.1"/>
    </source>
</evidence>
<evidence type="ECO:0000256" key="1">
    <source>
        <dbReference type="ARBA" id="ARBA00012417"/>
    </source>
</evidence>
<dbReference type="GO" id="GO:0003677">
    <property type="term" value="F:DNA binding"/>
    <property type="evidence" value="ECO:0007669"/>
    <property type="project" value="InterPro"/>
</dbReference>
<evidence type="ECO:0000256" key="5">
    <source>
        <dbReference type="ARBA" id="ARBA00022705"/>
    </source>
</evidence>
<dbReference type="InterPro" id="IPR004622">
    <property type="entry name" value="DNA_pol_HolB"/>
</dbReference>
<feature type="domain" description="DNA polymerase III delta subunit C-terminal" evidence="8">
    <location>
        <begin position="222"/>
        <end position="332"/>
    </location>
</feature>
<keyword evidence="6" id="KW-0239">DNA-directed DNA polymerase</keyword>
<dbReference type="InterPro" id="IPR050238">
    <property type="entry name" value="DNA_Rep/Repair_Clamp_Loader"/>
</dbReference>
<evidence type="ECO:0000259" key="8">
    <source>
        <dbReference type="Pfam" id="PF09115"/>
    </source>
</evidence>
<dbReference type="PANTHER" id="PTHR11669:SF8">
    <property type="entry name" value="DNA POLYMERASE III SUBUNIT DELTA"/>
    <property type="match status" value="1"/>
</dbReference>
<keyword evidence="3" id="KW-0808">Transferase</keyword>
<accession>A0A2P6AUQ9</accession>
<evidence type="ECO:0000256" key="4">
    <source>
        <dbReference type="ARBA" id="ARBA00022695"/>
    </source>
</evidence>
<dbReference type="Pfam" id="PF13177">
    <property type="entry name" value="DNA_pol3_delta2"/>
    <property type="match status" value="1"/>
</dbReference>
<dbReference type="GO" id="GO:0008408">
    <property type="term" value="F:3'-5' exonuclease activity"/>
    <property type="evidence" value="ECO:0007669"/>
    <property type="project" value="InterPro"/>
</dbReference>
<name>A0A2P6AUQ9_9GAMM</name>
<dbReference type="AlphaFoldDB" id="A0A2P6AUQ9"/>
<evidence type="ECO:0000256" key="6">
    <source>
        <dbReference type="ARBA" id="ARBA00022932"/>
    </source>
</evidence>
<keyword evidence="4" id="KW-0548">Nucleotidyltransferase</keyword>
<dbReference type="Pfam" id="PF09115">
    <property type="entry name" value="DNApol3-delta_C"/>
    <property type="match status" value="1"/>
</dbReference>
<evidence type="ECO:0000256" key="2">
    <source>
        <dbReference type="ARBA" id="ARBA00014363"/>
    </source>
</evidence>
<keyword evidence="10" id="KW-1185">Reference proteome</keyword>
<dbReference type="OrthoDB" id="9811073at2"/>
<dbReference type="GO" id="GO:0006261">
    <property type="term" value="P:DNA-templated DNA replication"/>
    <property type="evidence" value="ECO:0007669"/>
    <property type="project" value="TreeGrafter"/>
</dbReference>
<dbReference type="PANTHER" id="PTHR11669">
    <property type="entry name" value="REPLICATION FACTOR C / DNA POLYMERASE III GAMMA-TAU SUBUNIT"/>
    <property type="match status" value="1"/>
</dbReference>
<dbReference type="Proteomes" id="UP000243900">
    <property type="component" value="Unassembled WGS sequence"/>
</dbReference>
<keyword evidence="5" id="KW-0235">DNA replication</keyword>
<gene>
    <name evidence="9" type="primary">holB</name>
    <name evidence="9" type="ORF">C5O18_01610</name>
</gene>
<dbReference type="SUPFAM" id="SSF52540">
    <property type="entry name" value="P-loop containing nucleoside triphosphate hydrolases"/>
    <property type="match status" value="1"/>
</dbReference>
<dbReference type="InterPro" id="IPR027417">
    <property type="entry name" value="P-loop_NTPase"/>
</dbReference>
<evidence type="ECO:0000256" key="3">
    <source>
        <dbReference type="ARBA" id="ARBA00022679"/>
    </source>
</evidence>
<dbReference type="Gene3D" id="3.40.50.300">
    <property type="entry name" value="P-loop containing nucleotide triphosphate hydrolases"/>
    <property type="match status" value="1"/>
</dbReference>